<dbReference type="PANTHER" id="PTHR42973">
    <property type="entry name" value="BINDING OXIDOREDUCTASE, PUTATIVE (AFU_ORTHOLOGUE AFUA_1G17690)-RELATED"/>
    <property type="match status" value="1"/>
</dbReference>
<dbReference type="InterPro" id="IPR036318">
    <property type="entry name" value="FAD-bd_PCMH-like_sf"/>
</dbReference>
<keyword evidence="3" id="KW-0285">Flavoprotein</keyword>
<evidence type="ECO:0000256" key="4">
    <source>
        <dbReference type="ARBA" id="ARBA00022827"/>
    </source>
</evidence>
<dbReference type="SUPFAM" id="SSF55103">
    <property type="entry name" value="FAD-linked oxidases, C-terminal domain"/>
    <property type="match status" value="1"/>
</dbReference>
<evidence type="ECO:0000313" key="7">
    <source>
        <dbReference type="EMBL" id="CAB4344632.1"/>
    </source>
</evidence>
<evidence type="ECO:0000256" key="3">
    <source>
        <dbReference type="ARBA" id="ARBA00022630"/>
    </source>
</evidence>
<keyword evidence="4" id="KW-0274">FAD</keyword>
<dbReference type="PROSITE" id="PS51318">
    <property type="entry name" value="TAT"/>
    <property type="match status" value="1"/>
</dbReference>
<proteinExistence type="inferred from homology"/>
<evidence type="ECO:0000256" key="1">
    <source>
        <dbReference type="ARBA" id="ARBA00001974"/>
    </source>
</evidence>
<dbReference type="EMBL" id="CAESAN010000073">
    <property type="protein sequence ID" value="CAB4344632.1"/>
    <property type="molecule type" value="Genomic_DNA"/>
</dbReference>
<accession>A0A6J5ZTI0</accession>
<dbReference type="Gene3D" id="3.40.462.20">
    <property type="match status" value="1"/>
</dbReference>
<dbReference type="PROSITE" id="PS51387">
    <property type="entry name" value="FAD_PCMH"/>
    <property type="match status" value="1"/>
</dbReference>
<evidence type="ECO:0000256" key="5">
    <source>
        <dbReference type="ARBA" id="ARBA00023002"/>
    </source>
</evidence>
<feature type="domain" description="FAD-binding PCMH-type" evidence="6">
    <location>
        <begin position="71"/>
        <end position="242"/>
    </location>
</feature>
<evidence type="ECO:0000259" key="6">
    <source>
        <dbReference type="PROSITE" id="PS51387"/>
    </source>
</evidence>
<evidence type="ECO:0000256" key="2">
    <source>
        <dbReference type="ARBA" id="ARBA00005466"/>
    </source>
</evidence>
<dbReference type="InterPro" id="IPR050416">
    <property type="entry name" value="FAD-linked_Oxidoreductase"/>
</dbReference>
<keyword evidence="5" id="KW-0560">Oxidoreductase</keyword>
<dbReference type="InterPro" id="IPR012951">
    <property type="entry name" value="BBE"/>
</dbReference>
<dbReference type="Pfam" id="PF01565">
    <property type="entry name" value="FAD_binding_4"/>
    <property type="match status" value="1"/>
</dbReference>
<dbReference type="InterPro" id="IPR016166">
    <property type="entry name" value="FAD-bd_PCMH"/>
</dbReference>
<dbReference type="SUPFAM" id="SSF56176">
    <property type="entry name" value="FAD-binding/transporter-associated domain-like"/>
    <property type="match status" value="1"/>
</dbReference>
<protein>
    <submittedName>
        <fullName evidence="7">Unannotated protein</fullName>
    </submittedName>
</protein>
<dbReference type="InterPro" id="IPR006094">
    <property type="entry name" value="Oxid_FAD_bind_N"/>
</dbReference>
<reference evidence="7" key="1">
    <citation type="submission" date="2020-05" db="EMBL/GenBank/DDBJ databases">
        <authorList>
            <person name="Chiriac C."/>
            <person name="Salcher M."/>
            <person name="Ghai R."/>
            <person name="Kavagutti S V."/>
        </authorList>
    </citation>
    <scope>NUCLEOTIDE SEQUENCE</scope>
</reference>
<dbReference type="InterPro" id="IPR016169">
    <property type="entry name" value="FAD-bd_PCMH_sub2"/>
</dbReference>
<dbReference type="GO" id="GO:0071949">
    <property type="term" value="F:FAD binding"/>
    <property type="evidence" value="ECO:0007669"/>
    <property type="project" value="InterPro"/>
</dbReference>
<dbReference type="Gene3D" id="3.30.465.10">
    <property type="match status" value="1"/>
</dbReference>
<dbReference type="AlphaFoldDB" id="A0A6J5ZTI0"/>
<dbReference type="InterPro" id="IPR006311">
    <property type="entry name" value="TAT_signal"/>
</dbReference>
<organism evidence="7">
    <name type="scientific">freshwater metagenome</name>
    <dbReference type="NCBI Taxonomy" id="449393"/>
    <lineage>
        <taxon>unclassified sequences</taxon>
        <taxon>metagenomes</taxon>
        <taxon>ecological metagenomes</taxon>
    </lineage>
</organism>
<dbReference type="PANTHER" id="PTHR42973:SF39">
    <property type="entry name" value="FAD-BINDING PCMH-TYPE DOMAIN-CONTAINING PROTEIN"/>
    <property type="match status" value="1"/>
</dbReference>
<dbReference type="InterPro" id="IPR016164">
    <property type="entry name" value="FAD-linked_Oxase-like_C"/>
</dbReference>
<name>A0A6J5ZTI0_9ZZZZ</name>
<dbReference type="Pfam" id="PF08031">
    <property type="entry name" value="BBE"/>
    <property type="match status" value="1"/>
</dbReference>
<comment type="cofactor">
    <cofactor evidence="1">
        <name>FAD</name>
        <dbReference type="ChEBI" id="CHEBI:57692"/>
    </cofactor>
</comment>
<dbReference type="GO" id="GO:0016491">
    <property type="term" value="F:oxidoreductase activity"/>
    <property type="evidence" value="ECO:0007669"/>
    <property type="project" value="UniProtKB-KW"/>
</dbReference>
<gene>
    <name evidence="7" type="ORF">UFOPK3547_00964</name>
</gene>
<comment type="similarity">
    <text evidence="2">Belongs to the oxygen-dependent FAD-linked oxidoreductase family.</text>
</comment>
<sequence>MDRKPRTRREVLRAAGVLTGGAALAQLGVPAIGTARSAITLASLERRLGGTLIEPGDATYGSAAALWNTRLSINPRAIAFCQSVSDVREVIRFARERGWPISARSGRHSFEGYSNASGIVCDVSQMNGVRFDRAHGTVTVGPGNNVLSIFNNVILGAGRGILNGSCPTVGIAGLALGGGLSRGLRQHGTLVDDMLEASVVLPDGRYVRASAKHRPELFWALRGGGGGNFGVVTSFTFRTHSTPDPFVFGMTFDWSKAAEMYAAWQTLAPAAPQTLASCSLRMTRTPPTSGNGPYVLKASIGGLWNGTQAELEDLLAPLTALGPASSSIEKTTYAEAWHPDGCTIGPGGSLTCKPAVLYPNYQRSDFFTEPMPAAGIDELIAQVENWPGGPGSDEGGVQIEALGPGSKSNAVAPGATAFVHRSTLYHTVYLNFWGEPASEAANVAWADDIYAAMRPYASGQAYQNYIDAGLESWRSAYYGSNWKRLQRVKRAYDPQNLLSFAQGITPGR</sequence>